<feature type="transmembrane region" description="Helical" evidence="11">
    <location>
        <begin position="217"/>
        <end position="239"/>
    </location>
</feature>
<evidence type="ECO:0000259" key="13">
    <source>
        <dbReference type="PROSITE" id="PS51371"/>
    </source>
</evidence>
<feature type="transmembrane region" description="Helical" evidence="11">
    <location>
        <begin position="306"/>
        <end position="329"/>
    </location>
</feature>
<comment type="caution">
    <text evidence="15">The sequence shown here is derived from an EMBL/GenBank/DDBJ whole genome shotgun (WGS) entry which is preliminary data.</text>
</comment>
<dbReference type="InterPro" id="IPR045095">
    <property type="entry name" value="ACDP"/>
</dbReference>
<dbReference type="InterPro" id="IPR002550">
    <property type="entry name" value="CNNM"/>
</dbReference>
<keyword evidence="16" id="KW-1185">Reference proteome</keyword>
<keyword evidence="6" id="KW-0813">Transport</keyword>
<feature type="transmembrane region" description="Helical" evidence="11">
    <location>
        <begin position="278"/>
        <end position="300"/>
    </location>
</feature>
<feature type="region of interest" description="Disordered" evidence="10">
    <location>
        <begin position="35"/>
        <end position="67"/>
    </location>
</feature>
<name>A0AA39HGE1_9BILA</name>
<feature type="chain" id="PRO_5041215908" description="CNNM transmembrane domain-containing protein" evidence="12">
    <location>
        <begin position="26"/>
        <end position="607"/>
    </location>
</feature>
<evidence type="ECO:0008006" key="17">
    <source>
        <dbReference type="Google" id="ProtNLM"/>
    </source>
</evidence>
<feature type="domain" description="CBS" evidence="13">
    <location>
        <begin position="513"/>
        <end position="574"/>
    </location>
</feature>
<dbReference type="PROSITE" id="PS51371">
    <property type="entry name" value="CBS"/>
    <property type="match status" value="1"/>
</dbReference>
<dbReference type="PROSITE" id="PS51846">
    <property type="entry name" value="CNNM"/>
    <property type="match status" value="1"/>
</dbReference>
<dbReference type="AlphaFoldDB" id="A0AA39HGE1"/>
<evidence type="ECO:0000256" key="3">
    <source>
        <dbReference type="ARBA" id="ARBA00022692"/>
    </source>
</evidence>
<feature type="compositionally biased region" description="Basic residues" evidence="10">
    <location>
        <begin position="588"/>
        <end position="598"/>
    </location>
</feature>
<evidence type="ECO:0000256" key="12">
    <source>
        <dbReference type="SAM" id="SignalP"/>
    </source>
</evidence>
<dbReference type="InterPro" id="IPR046342">
    <property type="entry name" value="CBS_dom_sf"/>
</dbReference>
<dbReference type="Pfam" id="PF00571">
    <property type="entry name" value="CBS"/>
    <property type="match status" value="1"/>
</dbReference>
<protein>
    <recommendedName>
        <fullName evidence="17">CNNM transmembrane domain-containing protein</fullName>
    </recommendedName>
</protein>
<organism evidence="15 16">
    <name type="scientific">Steinernema hermaphroditum</name>
    <dbReference type="NCBI Taxonomy" id="289476"/>
    <lineage>
        <taxon>Eukaryota</taxon>
        <taxon>Metazoa</taxon>
        <taxon>Ecdysozoa</taxon>
        <taxon>Nematoda</taxon>
        <taxon>Chromadorea</taxon>
        <taxon>Rhabditida</taxon>
        <taxon>Tylenchina</taxon>
        <taxon>Panagrolaimomorpha</taxon>
        <taxon>Strongyloidoidea</taxon>
        <taxon>Steinernematidae</taxon>
        <taxon>Steinernema</taxon>
    </lineage>
</organism>
<evidence type="ECO:0000256" key="1">
    <source>
        <dbReference type="ARBA" id="ARBA00004141"/>
    </source>
</evidence>
<keyword evidence="6" id="KW-0406">Ion transport</keyword>
<dbReference type="InterPro" id="IPR044751">
    <property type="entry name" value="Ion_transp-like_CBS"/>
</dbReference>
<proteinExistence type="inferred from homology"/>
<dbReference type="GO" id="GO:0008340">
    <property type="term" value="P:determination of adult lifespan"/>
    <property type="evidence" value="ECO:0007669"/>
    <property type="project" value="UniProtKB-ARBA"/>
</dbReference>
<dbReference type="GO" id="GO:0022857">
    <property type="term" value="F:transmembrane transporter activity"/>
    <property type="evidence" value="ECO:0007669"/>
    <property type="project" value="TreeGrafter"/>
</dbReference>
<dbReference type="GO" id="GO:0010960">
    <property type="term" value="P:magnesium ion homeostasis"/>
    <property type="evidence" value="ECO:0007669"/>
    <property type="project" value="InterPro"/>
</dbReference>
<evidence type="ECO:0000256" key="11">
    <source>
        <dbReference type="SAM" id="Phobius"/>
    </source>
</evidence>
<evidence type="ECO:0000256" key="4">
    <source>
        <dbReference type="ARBA" id="ARBA00022737"/>
    </source>
</evidence>
<comment type="similarity">
    <text evidence="2">Belongs to the ACDP family.</text>
</comment>
<comment type="subcellular location">
    <subcellularLocation>
        <location evidence="1">Membrane</location>
        <topology evidence="1">Multi-pass membrane protein</topology>
    </subcellularLocation>
</comment>
<dbReference type="PANTHER" id="PTHR12064">
    <property type="entry name" value="METAL TRANSPORTER CNNM"/>
    <property type="match status" value="1"/>
</dbReference>
<keyword evidence="8" id="KW-0129">CBS domain</keyword>
<dbReference type="GO" id="GO:0006811">
    <property type="term" value="P:monoatomic ion transport"/>
    <property type="evidence" value="ECO:0007669"/>
    <property type="project" value="UniProtKB-KW"/>
</dbReference>
<dbReference type="InterPro" id="IPR000644">
    <property type="entry name" value="CBS_dom"/>
</dbReference>
<gene>
    <name evidence="15" type="ORF">QR680_017947</name>
</gene>
<keyword evidence="12" id="KW-0732">Signal</keyword>
<feature type="compositionally biased region" description="Polar residues" evidence="10">
    <location>
        <begin position="45"/>
        <end position="60"/>
    </location>
</feature>
<feature type="transmembrane region" description="Helical" evidence="11">
    <location>
        <begin position="341"/>
        <end position="365"/>
    </location>
</feature>
<accession>A0AA39HGE1</accession>
<keyword evidence="4" id="KW-0677">Repeat</keyword>
<keyword evidence="7 9" id="KW-0472">Membrane</keyword>
<dbReference type="SUPFAM" id="SSF54631">
    <property type="entry name" value="CBS-domain pair"/>
    <property type="match status" value="1"/>
</dbReference>
<evidence type="ECO:0000256" key="5">
    <source>
        <dbReference type="ARBA" id="ARBA00022989"/>
    </source>
</evidence>
<dbReference type="PANTHER" id="PTHR12064:SF4">
    <property type="entry name" value="METAL TRANSPORTER CNNM-4"/>
    <property type="match status" value="1"/>
</dbReference>
<keyword evidence="5 9" id="KW-1133">Transmembrane helix</keyword>
<evidence type="ECO:0000256" key="9">
    <source>
        <dbReference type="PROSITE-ProRule" id="PRU01193"/>
    </source>
</evidence>
<evidence type="ECO:0000313" key="15">
    <source>
        <dbReference type="EMBL" id="KAK0405368.1"/>
    </source>
</evidence>
<evidence type="ECO:0000256" key="2">
    <source>
        <dbReference type="ARBA" id="ARBA00010484"/>
    </source>
</evidence>
<feature type="signal peptide" evidence="12">
    <location>
        <begin position="1"/>
        <end position="25"/>
    </location>
</feature>
<dbReference type="GO" id="GO:0005886">
    <property type="term" value="C:plasma membrane"/>
    <property type="evidence" value="ECO:0007669"/>
    <property type="project" value="TreeGrafter"/>
</dbReference>
<reference evidence="15" key="1">
    <citation type="submission" date="2023-06" db="EMBL/GenBank/DDBJ databases">
        <title>Genomic analysis of the entomopathogenic nematode Steinernema hermaphroditum.</title>
        <authorList>
            <person name="Schwarz E.M."/>
            <person name="Heppert J.K."/>
            <person name="Baniya A."/>
            <person name="Schwartz H.T."/>
            <person name="Tan C.-H."/>
            <person name="Antoshechkin I."/>
            <person name="Sternberg P.W."/>
            <person name="Goodrich-Blair H."/>
            <person name="Dillman A.R."/>
        </authorList>
    </citation>
    <scope>NUCLEOTIDE SEQUENCE</scope>
    <source>
        <strain evidence="15">PS9179</strain>
        <tissue evidence="15">Whole animal</tissue>
    </source>
</reference>
<evidence type="ECO:0000256" key="7">
    <source>
        <dbReference type="ARBA" id="ARBA00023136"/>
    </source>
</evidence>
<feature type="region of interest" description="Disordered" evidence="10">
    <location>
        <begin position="587"/>
        <end position="607"/>
    </location>
</feature>
<dbReference type="Proteomes" id="UP001175271">
    <property type="component" value="Unassembled WGS sequence"/>
</dbReference>
<dbReference type="GO" id="GO:1905941">
    <property type="term" value="P:positive regulation of gonad development"/>
    <property type="evidence" value="ECO:0007669"/>
    <property type="project" value="UniProtKB-ARBA"/>
</dbReference>
<keyword evidence="3 9" id="KW-0812">Transmembrane</keyword>
<evidence type="ECO:0000313" key="16">
    <source>
        <dbReference type="Proteomes" id="UP001175271"/>
    </source>
</evidence>
<evidence type="ECO:0000256" key="8">
    <source>
        <dbReference type="PROSITE-ProRule" id="PRU00703"/>
    </source>
</evidence>
<evidence type="ECO:0000256" key="10">
    <source>
        <dbReference type="SAM" id="MobiDB-lite"/>
    </source>
</evidence>
<feature type="domain" description="CNNM transmembrane" evidence="14">
    <location>
        <begin position="215"/>
        <end position="404"/>
    </location>
</feature>
<dbReference type="EMBL" id="JAUCMV010000004">
    <property type="protein sequence ID" value="KAK0405368.1"/>
    <property type="molecule type" value="Genomic_DNA"/>
</dbReference>
<evidence type="ECO:0000256" key="6">
    <source>
        <dbReference type="ARBA" id="ARBA00023065"/>
    </source>
</evidence>
<dbReference type="CDD" id="cd04590">
    <property type="entry name" value="CBS_pair_CorC_HlyC_assoc"/>
    <property type="match status" value="1"/>
</dbReference>
<evidence type="ECO:0000259" key="14">
    <source>
        <dbReference type="PROSITE" id="PS51846"/>
    </source>
</evidence>
<sequence>MKFRIYLLLTLWSLLQCGVPEITTAVGTPVPRSSTGILHWGGSGETNESSSPDNGTSSTAEWRETPPSTIEIERSTSGPVVNPFTVSQVEIVSAPSHAKLYGLRQESENQHEAYPGVVKIKEGQNSFTVFGRNLGLISKLWLTDDAICHYLHSTRSSIVNLTIHRNSTLSYFLEASGVVPHSPRPYRLCSEPRGGFSSSIIPRNFLMFITSDDSLHLPVYIMIPLILALALMSCVFSGLNIGLMTLSVDDLLLIEMHSDNADEKRYARNILPLRRNGNFLLCSLLLGNQLVNNLMTLLLVNLLDTYFSFSFLIQFTISTVIPMLIIVIMGEIVPQAVCTKYGLRIGSMTSYFTIFFMTLTSPIAYPLSVLLDKIVGEEGRDVYNNKKIAGLIKMQRDLNVRKRMKKSGKIERLPSSCALDGDTADMVLGAMNLSSKKVEHVMTRIEACFMLPDDAYVDKELVRVLSEFGHTRIPIYTNGDRNQITAILNIKDMIPIDPDGTLTVGTVAKLWYRSTHFRYVFGDLPLLQLMKEMRHGYPLAIVVNYEENIRDYKIVGLVTLEDVVEEVVGDIMDEKDAMSKAMAAIWKPHSKKERPKKRTSSEEKRKH</sequence>
<dbReference type="Gene3D" id="3.10.580.10">
    <property type="entry name" value="CBS-domain"/>
    <property type="match status" value="1"/>
</dbReference>
<dbReference type="Pfam" id="PF01595">
    <property type="entry name" value="CNNM"/>
    <property type="match status" value="1"/>
</dbReference>